<protein>
    <submittedName>
        <fullName evidence="2">S-layer homology domain-containing protein</fullName>
    </submittedName>
</protein>
<dbReference type="InterPro" id="IPR051465">
    <property type="entry name" value="Cell_Envelope_Struct_Comp"/>
</dbReference>
<proteinExistence type="predicted"/>
<dbReference type="EMBL" id="JBHLWN010000039">
    <property type="protein sequence ID" value="MFC0212861.1"/>
    <property type="molecule type" value="Genomic_DNA"/>
</dbReference>
<dbReference type="PANTHER" id="PTHR43308:SF5">
    <property type="entry name" value="S-LAYER PROTEIN _ PEPTIDOGLYCAN ENDO-BETA-N-ACETYLGLUCOSAMINIDASE"/>
    <property type="match status" value="1"/>
</dbReference>
<sequence length="98" mass="10762">MTNSTYSVVWHPLAFSDASNHWAKDADNDMVSRMIIDGVGNGRFDPDQDVTRAEFAAIIVRALGLKLESGPSVFPDVKESAWYSSAVRTAYAYYLIGG</sequence>
<reference evidence="2 3" key="1">
    <citation type="submission" date="2024-09" db="EMBL/GenBank/DDBJ databases">
        <authorList>
            <person name="Sun Q."/>
            <person name="Mori K."/>
        </authorList>
    </citation>
    <scope>NUCLEOTIDE SEQUENCE [LARGE SCALE GENOMIC DNA]</scope>
    <source>
        <strain evidence="2 3">CCM 7759</strain>
    </source>
</reference>
<evidence type="ECO:0000313" key="3">
    <source>
        <dbReference type="Proteomes" id="UP001589776"/>
    </source>
</evidence>
<organism evidence="2 3">
    <name type="scientific">Paenibacillus chartarius</name>
    <dbReference type="NCBI Taxonomy" id="747481"/>
    <lineage>
        <taxon>Bacteria</taxon>
        <taxon>Bacillati</taxon>
        <taxon>Bacillota</taxon>
        <taxon>Bacilli</taxon>
        <taxon>Bacillales</taxon>
        <taxon>Paenibacillaceae</taxon>
        <taxon>Paenibacillus</taxon>
    </lineage>
</organism>
<dbReference type="InterPro" id="IPR001119">
    <property type="entry name" value="SLH_dom"/>
</dbReference>
<keyword evidence="3" id="KW-1185">Reference proteome</keyword>
<accession>A0ABV6DJN9</accession>
<evidence type="ECO:0000313" key="2">
    <source>
        <dbReference type="EMBL" id="MFC0212861.1"/>
    </source>
</evidence>
<dbReference type="Proteomes" id="UP001589776">
    <property type="component" value="Unassembled WGS sequence"/>
</dbReference>
<feature type="domain" description="SLH" evidence="1">
    <location>
        <begin position="10"/>
        <end position="73"/>
    </location>
</feature>
<dbReference type="PANTHER" id="PTHR43308">
    <property type="entry name" value="OUTER MEMBRANE PROTEIN ALPHA-RELATED"/>
    <property type="match status" value="1"/>
</dbReference>
<name>A0ABV6DJN9_9BACL</name>
<comment type="caution">
    <text evidence="2">The sequence shown here is derived from an EMBL/GenBank/DDBJ whole genome shotgun (WGS) entry which is preliminary data.</text>
</comment>
<dbReference type="PROSITE" id="PS51272">
    <property type="entry name" value="SLH"/>
    <property type="match status" value="1"/>
</dbReference>
<dbReference type="RefSeq" id="WP_377470088.1">
    <property type="nucleotide sequence ID" value="NZ_JBHLWN010000039.1"/>
</dbReference>
<dbReference type="Pfam" id="PF00395">
    <property type="entry name" value="SLH"/>
    <property type="match status" value="2"/>
</dbReference>
<gene>
    <name evidence="2" type="ORF">ACFFK0_10350</name>
</gene>
<evidence type="ECO:0000259" key="1">
    <source>
        <dbReference type="PROSITE" id="PS51272"/>
    </source>
</evidence>